<feature type="domain" description="Pilus formation protein N-terminal" evidence="3">
    <location>
        <begin position="31"/>
        <end position="98"/>
    </location>
</feature>
<dbReference type="Pfam" id="PF00263">
    <property type="entry name" value="Secretin"/>
    <property type="match status" value="1"/>
</dbReference>
<dbReference type="GO" id="GO:0015627">
    <property type="term" value="C:type II protein secretion system complex"/>
    <property type="evidence" value="ECO:0007669"/>
    <property type="project" value="TreeGrafter"/>
</dbReference>
<dbReference type="InterPro" id="IPR032789">
    <property type="entry name" value="T2SS-T3SS_pil_N"/>
</dbReference>
<comment type="caution">
    <text evidence="4">The sequence shown here is derived from an EMBL/GenBank/DDBJ whole genome shotgun (WGS) entry which is preliminary data.</text>
</comment>
<dbReference type="EMBL" id="VBOS01000181">
    <property type="protein sequence ID" value="TMQ56271.1"/>
    <property type="molecule type" value="Genomic_DNA"/>
</dbReference>
<gene>
    <name evidence="4" type="ORF">E6K72_05460</name>
</gene>
<organism evidence="4 5">
    <name type="scientific">Eiseniibacteriota bacterium</name>
    <dbReference type="NCBI Taxonomy" id="2212470"/>
    <lineage>
        <taxon>Bacteria</taxon>
        <taxon>Candidatus Eiseniibacteriota</taxon>
    </lineage>
</organism>
<reference evidence="4 5" key="1">
    <citation type="journal article" date="2019" name="Nat. Microbiol.">
        <title>Mediterranean grassland soil C-N compound turnover is dependent on rainfall and depth, and is mediated by genomically divergent microorganisms.</title>
        <authorList>
            <person name="Diamond S."/>
            <person name="Andeer P.F."/>
            <person name="Li Z."/>
            <person name="Crits-Christoph A."/>
            <person name="Burstein D."/>
            <person name="Anantharaman K."/>
            <person name="Lane K.R."/>
            <person name="Thomas B.C."/>
            <person name="Pan C."/>
            <person name="Northen T.R."/>
            <person name="Banfield J.F."/>
        </authorList>
    </citation>
    <scope>NUCLEOTIDE SEQUENCE [LARGE SCALE GENOMIC DNA]</scope>
    <source>
        <strain evidence="4">WS_2</strain>
    </source>
</reference>
<name>A0A538SY15_UNCEI</name>
<proteinExistence type="inferred from homology"/>
<dbReference type="AlphaFoldDB" id="A0A538SY15"/>
<dbReference type="InterPro" id="IPR001775">
    <property type="entry name" value="GspD/PilQ"/>
</dbReference>
<evidence type="ECO:0000259" key="3">
    <source>
        <dbReference type="Pfam" id="PF13629"/>
    </source>
</evidence>
<dbReference type="PANTHER" id="PTHR30332">
    <property type="entry name" value="PROBABLE GENERAL SECRETION PATHWAY PROTEIN D"/>
    <property type="match status" value="1"/>
</dbReference>
<protein>
    <submittedName>
        <fullName evidence="4">Uncharacterized protein</fullName>
    </submittedName>
</protein>
<comment type="similarity">
    <text evidence="1">Belongs to the bacterial secretin family.</text>
</comment>
<evidence type="ECO:0000313" key="5">
    <source>
        <dbReference type="Proteomes" id="UP000317716"/>
    </source>
</evidence>
<sequence>MQAHTSRVWPIGLIAVLALLGPVTAHGAERQRLHIAVGRAEVVPYSEDVRTVAIAEPKIANAAVGSARTVVVNGKAPGITTLVIYGEGGHYTTYDVDVAVPNAQEQVQLAVRVAEADSNASRELGLDVVGSITNDNVKGTLRGGLFPTKVVSPTEAISQAADGFLSYRHTTGDGSLLTAWKALEGNGSLRVLAHPTLVARSGEKASFHAGGEFPIPIASSQGTAGGGVTVTIEWKAFGVRVDFTPTVEEDSTITLVVDSEVSQLDFNNALTLSGFNVPSVIVRRTATTVSLRNGEYLVIGGLKQTDHAKSVERVPILGAIPVLGWFFSHSVTSADERELLVVVSPQVLAATRTLPQLPTDAPKGKR</sequence>
<dbReference type="Proteomes" id="UP000317716">
    <property type="component" value="Unassembled WGS sequence"/>
</dbReference>
<feature type="domain" description="Type II/III secretion system secretin-like" evidence="2">
    <location>
        <begin position="182"/>
        <end position="348"/>
    </location>
</feature>
<dbReference type="GO" id="GO:0009306">
    <property type="term" value="P:protein secretion"/>
    <property type="evidence" value="ECO:0007669"/>
    <property type="project" value="InterPro"/>
</dbReference>
<evidence type="ECO:0000256" key="1">
    <source>
        <dbReference type="RuleBase" id="RU004003"/>
    </source>
</evidence>
<dbReference type="PRINTS" id="PR00811">
    <property type="entry name" value="BCTERIALGSPD"/>
</dbReference>
<evidence type="ECO:0000259" key="2">
    <source>
        <dbReference type="Pfam" id="PF00263"/>
    </source>
</evidence>
<dbReference type="InterPro" id="IPR050810">
    <property type="entry name" value="Bact_Secretion_Sys_Channel"/>
</dbReference>
<dbReference type="InterPro" id="IPR004846">
    <property type="entry name" value="T2SS/T3SS_dom"/>
</dbReference>
<dbReference type="Pfam" id="PF13629">
    <property type="entry name" value="T2SS-T3SS_pil_N"/>
    <property type="match status" value="1"/>
</dbReference>
<evidence type="ECO:0000313" key="4">
    <source>
        <dbReference type="EMBL" id="TMQ56271.1"/>
    </source>
</evidence>
<accession>A0A538SY15</accession>
<dbReference type="PANTHER" id="PTHR30332:SF17">
    <property type="entry name" value="TYPE IV PILIATION SYSTEM PROTEIN DR_0774-RELATED"/>
    <property type="match status" value="1"/>
</dbReference>